<reference evidence="1 2" key="1">
    <citation type="submission" date="2015-09" db="EMBL/GenBank/DDBJ databases">
        <title>Genome sequence, genome mining and natural product profiling of a biocontrol bacterium Streptomyces malaysiensis F913.</title>
        <authorList>
            <person name="Xu Y."/>
            <person name="Wei J."/>
            <person name="Xie J."/>
            <person name="Li T."/>
            <person name="Zhou Z."/>
        </authorList>
    </citation>
    <scope>NUCLEOTIDE SEQUENCE [LARGE SCALE GENOMIC DNA]</scope>
    <source>
        <strain evidence="1 2">F913</strain>
    </source>
</reference>
<evidence type="ECO:0000313" key="2">
    <source>
        <dbReference type="Proteomes" id="UP000236520"/>
    </source>
</evidence>
<name>A0A2J7Z653_STRMQ</name>
<organism evidence="1 2">
    <name type="scientific">Streptomyces malaysiensis</name>
    <dbReference type="NCBI Taxonomy" id="92644"/>
    <lineage>
        <taxon>Bacteria</taxon>
        <taxon>Bacillati</taxon>
        <taxon>Actinomycetota</taxon>
        <taxon>Actinomycetes</taxon>
        <taxon>Kitasatosporales</taxon>
        <taxon>Streptomycetaceae</taxon>
        <taxon>Streptomyces</taxon>
        <taxon>Streptomyces violaceusniger group</taxon>
    </lineage>
</organism>
<protein>
    <submittedName>
        <fullName evidence="1">Uncharacterized protein</fullName>
    </submittedName>
</protein>
<proteinExistence type="predicted"/>
<accession>A0A2J7Z653</accession>
<dbReference type="AlphaFoldDB" id="A0A2J7Z653"/>
<sequence>MMTRPAFAGSFSAPQARMKRPLALYRRISEEAARSAPARHLSSRR</sequence>
<comment type="caution">
    <text evidence="1">The sequence shown here is derived from an EMBL/GenBank/DDBJ whole genome shotgun (WGS) entry which is preliminary data.</text>
</comment>
<gene>
    <name evidence="1" type="ORF">SMF913_11776</name>
</gene>
<evidence type="ECO:0000313" key="1">
    <source>
        <dbReference type="EMBL" id="PNG95751.1"/>
    </source>
</evidence>
<dbReference type="RefSeq" id="WP_250850511.1">
    <property type="nucleotide sequence ID" value="NZ_JBEXUO010000019.1"/>
</dbReference>
<dbReference type="EMBL" id="LJIW01000001">
    <property type="protein sequence ID" value="PNG95751.1"/>
    <property type="molecule type" value="Genomic_DNA"/>
</dbReference>
<keyword evidence="2" id="KW-1185">Reference proteome</keyword>
<dbReference type="Proteomes" id="UP000236520">
    <property type="component" value="Unassembled WGS sequence"/>
</dbReference>